<name>B8M0R6_TALSN</name>
<dbReference type="PANTHER" id="PTHR34997:SF1">
    <property type="entry name" value="PEPTIDOGLYCAN-BINDING LYSIN DOMAIN"/>
    <property type="match status" value="1"/>
</dbReference>
<sequence length="278" mass="30018">MSTSLLVRAATAIFIPAELTGGIIIANTPAEEQQSNLIELRDSIPAPAKLLKRDADATTSTAAPSPTQPGLISTCNSYYLVKQGDYCSTIISKFNNFTLSQFYTWNHAVKSDCSQLLAGYYVCIGVSRCSSKASELQARADPTPTPTQSGIASNCNNYYEVVSGDTCIGIASRYGVTFSQFYNWNPAVGSNCQLLLEGYYVCVGVSPTMPSPTQPGVTSDCIQYYEARSGDTCVSIVQKYSSYLTLSLFESWNPAVGNDCTELLVGYWYCVATKSVHG</sequence>
<dbReference type="Pfam" id="PF01476">
    <property type="entry name" value="LysM"/>
    <property type="match status" value="2"/>
</dbReference>
<dbReference type="SUPFAM" id="SSF54106">
    <property type="entry name" value="LysM domain"/>
    <property type="match status" value="3"/>
</dbReference>
<dbReference type="PANTHER" id="PTHR34997">
    <property type="entry name" value="AM15"/>
    <property type="match status" value="1"/>
</dbReference>
<reference evidence="5" key="1">
    <citation type="journal article" date="2015" name="Genome Announc.">
        <title>Genome sequence of the AIDS-associated pathogen Penicillium marneffei (ATCC18224) and its near taxonomic relative Talaromyces stipitatus (ATCC10500).</title>
        <authorList>
            <person name="Nierman W.C."/>
            <person name="Fedorova-Abrams N.D."/>
            <person name="Andrianopoulos A."/>
        </authorList>
    </citation>
    <scope>NUCLEOTIDE SEQUENCE [LARGE SCALE GENOMIC DNA]</scope>
    <source>
        <strain evidence="5">ATCC 10500 / CBS 375.48 / QM 6759 / NRRL 1006</strain>
    </source>
</reference>
<keyword evidence="2" id="KW-0843">Virulence</keyword>
<protein>
    <submittedName>
        <fullName evidence="4">LysM domain protein, putative</fullName>
    </submittedName>
</protein>
<proteinExistence type="predicted"/>
<dbReference type="GeneID" id="8110088"/>
<dbReference type="STRING" id="441959.B8M0R6"/>
<dbReference type="EMBL" id="EQ962653">
    <property type="protein sequence ID" value="EED21449.1"/>
    <property type="molecule type" value="Genomic_DNA"/>
</dbReference>
<evidence type="ECO:0000256" key="1">
    <source>
        <dbReference type="ARBA" id="ARBA00022669"/>
    </source>
</evidence>
<organism evidence="4 5">
    <name type="scientific">Talaromyces stipitatus (strain ATCC 10500 / CBS 375.48 / QM 6759 / NRRL 1006)</name>
    <name type="common">Penicillium stipitatum</name>
    <dbReference type="NCBI Taxonomy" id="441959"/>
    <lineage>
        <taxon>Eukaryota</taxon>
        <taxon>Fungi</taxon>
        <taxon>Dikarya</taxon>
        <taxon>Ascomycota</taxon>
        <taxon>Pezizomycotina</taxon>
        <taxon>Eurotiomycetes</taxon>
        <taxon>Eurotiomycetidae</taxon>
        <taxon>Eurotiales</taxon>
        <taxon>Trichocomaceae</taxon>
        <taxon>Talaromyces</taxon>
        <taxon>Talaromyces sect. Talaromyces</taxon>
    </lineage>
</organism>
<dbReference type="SMART" id="SM00257">
    <property type="entry name" value="LysM"/>
    <property type="match status" value="3"/>
</dbReference>
<dbReference type="VEuPathDB" id="FungiDB:TSTA_086820"/>
<dbReference type="eggNOG" id="KOG2806">
    <property type="taxonomic scope" value="Eukaryota"/>
</dbReference>
<accession>B8M0R6</accession>
<feature type="domain" description="LysM" evidence="3">
    <location>
        <begin position="77"/>
        <end position="124"/>
    </location>
</feature>
<evidence type="ECO:0000313" key="5">
    <source>
        <dbReference type="Proteomes" id="UP000001745"/>
    </source>
</evidence>
<feature type="domain" description="LysM" evidence="3">
    <location>
        <begin position="223"/>
        <end position="271"/>
    </location>
</feature>
<dbReference type="Gene3D" id="3.10.350.10">
    <property type="entry name" value="LysM domain"/>
    <property type="match status" value="3"/>
</dbReference>
<dbReference type="InterPro" id="IPR036779">
    <property type="entry name" value="LysM_dom_sf"/>
</dbReference>
<dbReference type="Proteomes" id="UP000001745">
    <property type="component" value="Unassembled WGS sequence"/>
</dbReference>
<keyword evidence="1" id="KW-0147">Chitin-binding</keyword>
<dbReference type="InterPro" id="IPR018392">
    <property type="entry name" value="LysM"/>
</dbReference>
<keyword evidence="5" id="KW-1185">Reference proteome</keyword>
<dbReference type="RefSeq" id="XP_002478412.1">
    <property type="nucleotide sequence ID" value="XM_002478367.1"/>
</dbReference>
<dbReference type="CDD" id="cd00118">
    <property type="entry name" value="LysM"/>
    <property type="match status" value="3"/>
</dbReference>
<dbReference type="InParanoid" id="B8M0R6"/>
<dbReference type="AlphaFoldDB" id="B8M0R6"/>
<dbReference type="GO" id="GO:0008061">
    <property type="term" value="F:chitin binding"/>
    <property type="evidence" value="ECO:0007669"/>
    <property type="project" value="UniProtKB-KW"/>
</dbReference>
<dbReference type="PROSITE" id="PS51782">
    <property type="entry name" value="LYSM"/>
    <property type="match status" value="3"/>
</dbReference>
<dbReference type="PhylomeDB" id="B8M0R6"/>
<dbReference type="InterPro" id="IPR052210">
    <property type="entry name" value="LysM1-like"/>
</dbReference>
<feature type="domain" description="LysM" evidence="3">
    <location>
        <begin position="157"/>
        <end position="203"/>
    </location>
</feature>
<dbReference type="OMA" id="CTKYHLV"/>
<evidence type="ECO:0000256" key="2">
    <source>
        <dbReference type="ARBA" id="ARBA00023026"/>
    </source>
</evidence>
<evidence type="ECO:0000313" key="4">
    <source>
        <dbReference type="EMBL" id="EED21449.1"/>
    </source>
</evidence>
<gene>
    <name evidence="4" type="ORF">TSTA_086820</name>
</gene>
<evidence type="ECO:0000259" key="3">
    <source>
        <dbReference type="PROSITE" id="PS51782"/>
    </source>
</evidence>
<dbReference type="OrthoDB" id="5985073at2759"/>
<dbReference type="HOGENOM" id="CLU_010591_0_2_1"/>